<name>A0A8J1XZC8_OWEFU</name>
<sequence>MSCYFNPFITDIGGEWRGTLHCDLANIYEFALVVNTTNPMEGTFDFIYRDQEHEYMVKGTYAASTRGFTSILISSNGSHPAVGFVPSGLDGTVSSDGQNLTGIMTRDIGNTCKLTG</sequence>
<dbReference type="OrthoDB" id="430340at2759"/>
<feature type="non-terminal residue" evidence="1">
    <location>
        <position position="116"/>
    </location>
</feature>
<reference evidence="1" key="1">
    <citation type="submission" date="2022-03" db="EMBL/GenBank/DDBJ databases">
        <authorList>
            <person name="Martin C."/>
        </authorList>
    </citation>
    <scope>NUCLEOTIDE SEQUENCE</scope>
</reference>
<evidence type="ECO:0000313" key="1">
    <source>
        <dbReference type="EMBL" id="CAH1774352.1"/>
    </source>
</evidence>
<dbReference type="EMBL" id="CAIIXF020000001">
    <property type="protein sequence ID" value="CAH1774352.1"/>
    <property type="molecule type" value="Genomic_DNA"/>
</dbReference>
<accession>A0A8J1XZC8</accession>
<proteinExistence type="predicted"/>
<organism evidence="1 2">
    <name type="scientific">Owenia fusiformis</name>
    <name type="common">Polychaete worm</name>
    <dbReference type="NCBI Taxonomy" id="6347"/>
    <lineage>
        <taxon>Eukaryota</taxon>
        <taxon>Metazoa</taxon>
        <taxon>Spiralia</taxon>
        <taxon>Lophotrochozoa</taxon>
        <taxon>Annelida</taxon>
        <taxon>Polychaeta</taxon>
        <taxon>Sedentaria</taxon>
        <taxon>Canalipalpata</taxon>
        <taxon>Sabellida</taxon>
        <taxon>Oweniida</taxon>
        <taxon>Oweniidae</taxon>
        <taxon>Owenia</taxon>
    </lineage>
</organism>
<protein>
    <submittedName>
        <fullName evidence="1">Uncharacterized protein</fullName>
    </submittedName>
</protein>
<dbReference type="AlphaFoldDB" id="A0A8J1XZC8"/>
<keyword evidence="2" id="KW-1185">Reference proteome</keyword>
<dbReference type="Proteomes" id="UP000749559">
    <property type="component" value="Unassembled WGS sequence"/>
</dbReference>
<evidence type="ECO:0000313" key="2">
    <source>
        <dbReference type="Proteomes" id="UP000749559"/>
    </source>
</evidence>
<comment type="caution">
    <text evidence="1">The sequence shown here is derived from an EMBL/GenBank/DDBJ whole genome shotgun (WGS) entry which is preliminary data.</text>
</comment>
<gene>
    <name evidence="1" type="ORF">OFUS_LOCUS1832</name>
</gene>